<evidence type="ECO:0000313" key="3">
    <source>
        <dbReference type="EMBL" id="OUY08576.1"/>
    </source>
</evidence>
<evidence type="ECO:0008006" key="5">
    <source>
        <dbReference type="Google" id="ProtNLM"/>
    </source>
</evidence>
<comment type="caution">
    <text evidence="3">The sequence shown here is derived from an EMBL/GenBank/DDBJ whole genome shotgun (WGS) entry which is preliminary data.</text>
</comment>
<feature type="signal peptide" evidence="2">
    <location>
        <begin position="1"/>
        <end position="23"/>
    </location>
</feature>
<dbReference type="RefSeq" id="WP_087619244.1">
    <property type="nucleotide sequence ID" value="NZ_NEXX01000001.1"/>
</dbReference>
<accession>A0A1Z9Z2B3</accession>
<dbReference type="AlphaFoldDB" id="A0A1Z9Z2B3"/>
<sequence length="136" mass="15678">MKKIALISTSVLLSFTVATSAFARDFNDRPNDKRQPPPSMQHGKDFHGGPQFAGDRQRVDFNRQNQGRPMQVSAPHYKRGERLPDRYLKNDRYYVKNWHAHNLRQPPKGYRWVDVDGRYLLVSVVTGVIASILINS</sequence>
<gene>
    <name evidence="3" type="ORF">CAP51_02900</name>
</gene>
<feature type="compositionally biased region" description="Basic and acidic residues" evidence="1">
    <location>
        <begin position="26"/>
        <end position="35"/>
    </location>
</feature>
<dbReference type="Pfam" id="PF11776">
    <property type="entry name" value="RcnB"/>
    <property type="match status" value="1"/>
</dbReference>
<dbReference type="Gene3D" id="3.10.450.160">
    <property type="entry name" value="inner membrane protein cigr"/>
    <property type="match status" value="1"/>
</dbReference>
<dbReference type="EMBL" id="NEXX01000001">
    <property type="protein sequence ID" value="OUY08576.1"/>
    <property type="molecule type" value="Genomic_DNA"/>
</dbReference>
<organism evidence="3 4">
    <name type="scientific">Acinetobacter populi</name>
    <dbReference type="NCBI Taxonomy" id="1582270"/>
    <lineage>
        <taxon>Bacteria</taxon>
        <taxon>Pseudomonadati</taxon>
        <taxon>Pseudomonadota</taxon>
        <taxon>Gammaproteobacteria</taxon>
        <taxon>Moraxellales</taxon>
        <taxon>Moraxellaceae</taxon>
        <taxon>Acinetobacter</taxon>
    </lineage>
</organism>
<keyword evidence="4" id="KW-1185">Reference proteome</keyword>
<reference evidence="3 4" key="1">
    <citation type="submission" date="2017-05" db="EMBL/GenBank/DDBJ databases">
        <title>Acinetobacter populi ANC 5415 (= PBJ7), whole genome shotgun sequencing project.</title>
        <authorList>
            <person name="Nemec A."/>
            <person name="Radolfova-Krizova L."/>
        </authorList>
    </citation>
    <scope>NUCLEOTIDE SEQUENCE [LARGE SCALE GENOMIC DNA]</scope>
    <source>
        <strain evidence="3 4">PBJ7</strain>
    </source>
</reference>
<evidence type="ECO:0000256" key="2">
    <source>
        <dbReference type="SAM" id="SignalP"/>
    </source>
</evidence>
<dbReference type="InterPro" id="IPR024572">
    <property type="entry name" value="RcnB"/>
</dbReference>
<keyword evidence="2" id="KW-0732">Signal</keyword>
<dbReference type="Proteomes" id="UP000196536">
    <property type="component" value="Unassembled WGS sequence"/>
</dbReference>
<feature type="region of interest" description="Disordered" evidence="1">
    <location>
        <begin position="26"/>
        <end position="81"/>
    </location>
</feature>
<evidence type="ECO:0000313" key="4">
    <source>
        <dbReference type="Proteomes" id="UP000196536"/>
    </source>
</evidence>
<dbReference type="OrthoDB" id="6687316at2"/>
<proteinExistence type="predicted"/>
<name>A0A1Z9Z2B3_9GAMM</name>
<feature type="chain" id="PRO_5012397069" description="RcnB family protein" evidence="2">
    <location>
        <begin position="24"/>
        <end position="136"/>
    </location>
</feature>
<evidence type="ECO:0000256" key="1">
    <source>
        <dbReference type="SAM" id="MobiDB-lite"/>
    </source>
</evidence>
<protein>
    <recommendedName>
        <fullName evidence="5">RcnB family protein</fullName>
    </recommendedName>
</protein>